<feature type="region of interest" description="Disordered" evidence="1">
    <location>
        <begin position="90"/>
        <end position="119"/>
    </location>
</feature>
<sequence length="119" mass="13389">MPVPPQYVPAPVPDRTQQTASWQSFEPAFASSRSVSAPMSRTPHRDAFQPPHASLTPHMNAINAELEMLGLDEDHTPEDEELPDYAQSQAEMNARKREEAAARARDLEARWRGARGRRN</sequence>
<keyword evidence="3" id="KW-1185">Reference proteome</keyword>
<evidence type="ECO:0000313" key="3">
    <source>
        <dbReference type="Proteomes" id="UP000651452"/>
    </source>
</evidence>
<feature type="region of interest" description="Disordered" evidence="1">
    <location>
        <begin position="1"/>
        <end position="56"/>
    </location>
</feature>
<evidence type="ECO:0000313" key="2">
    <source>
        <dbReference type="EMBL" id="KAF9701373.1"/>
    </source>
</evidence>
<feature type="compositionally biased region" description="Polar residues" evidence="1">
    <location>
        <begin position="15"/>
        <end position="24"/>
    </location>
</feature>
<dbReference type="OrthoDB" id="3795041at2759"/>
<feature type="compositionally biased region" description="Basic and acidic residues" evidence="1">
    <location>
        <begin position="93"/>
        <end position="111"/>
    </location>
</feature>
<name>A0A8H7JES9_9PLEO</name>
<protein>
    <submittedName>
        <fullName evidence="2">Uncharacterized protein</fullName>
    </submittedName>
</protein>
<dbReference type="EMBL" id="RZGK01000002">
    <property type="protein sequence ID" value="KAF9701373.1"/>
    <property type="molecule type" value="Genomic_DNA"/>
</dbReference>
<comment type="caution">
    <text evidence="2">The sequence shown here is derived from an EMBL/GenBank/DDBJ whole genome shotgun (WGS) entry which is preliminary data.</text>
</comment>
<dbReference type="AlphaFoldDB" id="A0A8H7JES9"/>
<reference evidence="2" key="1">
    <citation type="submission" date="2018-12" db="EMBL/GenBank/DDBJ databases">
        <authorList>
            <person name="Syme R.A."/>
            <person name="Farfan-Caceres L."/>
            <person name="Lichtenzveig J."/>
        </authorList>
    </citation>
    <scope>NUCLEOTIDE SEQUENCE</scope>
    <source>
        <strain evidence="2">Al4</strain>
    </source>
</reference>
<feature type="compositionally biased region" description="Pro residues" evidence="1">
    <location>
        <begin position="1"/>
        <end position="12"/>
    </location>
</feature>
<proteinExistence type="predicted"/>
<evidence type="ECO:0000256" key="1">
    <source>
        <dbReference type="SAM" id="MobiDB-lite"/>
    </source>
</evidence>
<dbReference type="Proteomes" id="UP000651452">
    <property type="component" value="Unassembled WGS sequence"/>
</dbReference>
<gene>
    <name evidence="2" type="ORF">EKO04_000361</name>
</gene>
<accession>A0A8H7JES9</accession>
<reference evidence="2" key="2">
    <citation type="submission" date="2020-09" db="EMBL/GenBank/DDBJ databases">
        <title>Reference genome assembly for Australian Ascochyta lentis isolate Al4.</title>
        <authorList>
            <person name="Lee R.C."/>
            <person name="Farfan-Caceres L.M."/>
            <person name="Debler J.W."/>
            <person name="Williams A.H."/>
            <person name="Henares B.M."/>
        </authorList>
    </citation>
    <scope>NUCLEOTIDE SEQUENCE</scope>
    <source>
        <strain evidence="2">Al4</strain>
    </source>
</reference>
<organism evidence="2 3">
    <name type="scientific">Ascochyta lentis</name>
    <dbReference type="NCBI Taxonomy" id="205686"/>
    <lineage>
        <taxon>Eukaryota</taxon>
        <taxon>Fungi</taxon>
        <taxon>Dikarya</taxon>
        <taxon>Ascomycota</taxon>
        <taxon>Pezizomycotina</taxon>
        <taxon>Dothideomycetes</taxon>
        <taxon>Pleosporomycetidae</taxon>
        <taxon>Pleosporales</taxon>
        <taxon>Pleosporineae</taxon>
        <taxon>Didymellaceae</taxon>
        <taxon>Ascochyta</taxon>
    </lineage>
</organism>